<keyword evidence="9" id="KW-0012">Acyltransferase</keyword>
<dbReference type="Pfam" id="PF18346">
    <property type="entry name" value="SH3_15"/>
    <property type="match status" value="1"/>
</dbReference>
<evidence type="ECO:0000313" key="9">
    <source>
        <dbReference type="EMBL" id="CAE1301041.1"/>
    </source>
</evidence>
<evidence type="ECO:0000313" key="10">
    <source>
        <dbReference type="Proteomes" id="UP000597762"/>
    </source>
</evidence>
<reference evidence="9" key="1">
    <citation type="submission" date="2021-01" db="EMBL/GenBank/DDBJ databases">
        <authorList>
            <person name="Li R."/>
            <person name="Bekaert M."/>
        </authorList>
    </citation>
    <scope>NUCLEOTIDE SEQUENCE</scope>
    <source>
        <strain evidence="9">Farmed</strain>
    </source>
</reference>
<feature type="domain" description="Mind bomb SH3 repeat" evidence="8">
    <location>
        <begin position="30"/>
        <end position="87"/>
    </location>
</feature>
<dbReference type="AlphaFoldDB" id="A0A812DJP7"/>
<evidence type="ECO:0000256" key="3">
    <source>
        <dbReference type="ARBA" id="ARBA00022723"/>
    </source>
</evidence>
<keyword evidence="6" id="KW-0833">Ubl conjugation pathway</keyword>
<sequence length="275" mass="32118">MKNEKVHVKFEDEQYSFLPEMLTKAFACDEEVKLLEDIELVKSLQEDHGGWNEDMRKIIGKTGKVVQIETQHISVKFDTKIWHINPMACVGLKKPNLDISEDIKNTKCCVNCHETTDDVLQLQHCSVYNWCRFIYPIVRPHLDWFDLAERHLAKTHVASLRSNSQRGQRSSLWVESTQRLASSYIPCRCRRRIRSGTRNLRGLVPGRPIQCRGAVTATAIDKPLLTTDDDVHTYESIFWKVKAKKWDRTSKFYKELLKWKLVTLLLSTWKKTLCK</sequence>
<dbReference type="GO" id="GO:0016567">
    <property type="term" value="P:protein ubiquitination"/>
    <property type="evidence" value="ECO:0007669"/>
    <property type="project" value="UniProtKB-UniPathway"/>
</dbReference>
<dbReference type="EMBL" id="CAHIKZ030003499">
    <property type="protein sequence ID" value="CAE1301041.1"/>
    <property type="molecule type" value="Genomic_DNA"/>
</dbReference>
<accession>A0A812DJP7</accession>
<dbReference type="GO" id="GO:0008270">
    <property type="term" value="F:zinc ion binding"/>
    <property type="evidence" value="ECO:0007669"/>
    <property type="project" value="UniProtKB-KW"/>
</dbReference>
<evidence type="ECO:0000256" key="2">
    <source>
        <dbReference type="ARBA" id="ARBA00022679"/>
    </source>
</evidence>
<keyword evidence="10" id="KW-1185">Reference proteome</keyword>
<dbReference type="UniPathway" id="UPA00143"/>
<keyword evidence="4" id="KW-0677">Repeat</keyword>
<protein>
    <submittedName>
        <fullName evidence="9">MIB</fullName>
        <ecNumber evidence="9">2.3.2.27</ecNumber>
    </submittedName>
</protein>
<comment type="caution">
    <text evidence="9">The sequence shown here is derived from an EMBL/GenBank/DDBJ whole genome shotgun (WGS) entry which is preliminary data.</text>
</comment>
<dbReference type="GO" id="GO:0061630">
    <property type="term" value="F:ubiquitin protein ligase activity"/>
    <property type="evidence" value="ECO:0007669"/>
    <property type="project" value="UniProtKB-EC"/>
</dbReference>
<keyword evidence="5" id="KW-0863">Zinc-finger</keyword>
<name>A0A812DJP7_ACAPH</name>
<dbReference type="Proteomes" id="UP000597762">
    <property type="component" value="Unassembled WGS sequence"/>
</dbReference>
<comment type="pathway">
    <text evidence="1">Protein modification; protein ubiquitination.</text>
</comment>
<proteinExistence type="predicted"/>
<keyword evidence="2 9" id="KW-0808">Transferase</keyword>
<evidence type="ECO:0000256" key="6">
    <source>
        <dbReference type="ARBA" id="ARBA00022786"/>
    </source>
</evidence>
<dbReference type="EC" id="2.3.2.27" evidence="9"/>
<gene>
    <name evidence="9" type="ORF">SPHA_54182</name>
</gene>
<dbReference type="GO" id="GO:0005737">
    <property type="term" value="C:cytoplasm"/>
    <property type="evidence" value="ECO:0007669"/>
    <property type="project" value="TreeGrafter"/>
</dbReference>
<evidence type="ECO:0000256" key="5">
    <source>
        <dbReference type="ARBA" id="ARBA00022771"/>
    </source>
</evidence>
<evidence type="ECO:0000256" key="4">
    <source>
        <dbReference type="ARBA" id="ARBA00022737"/>
    </source>
</evidence>
<organism evidence="9 10">
    <name type="scientific">Acanthosepion pharaonis</name>
    <name type="common">Pharaoh cuttlefish</name>
    <name type="synonym">Sepia pharaonis</name>
    <dbReference type="NCBI Taxonomy" id="158019"/>
    <lineage>
        <taxon>Eukaryota</taxon>
        <taxon>Metazoa</taxon>
        <taxon>Spiralia</taxon>
        <taxon>Lophotrochozoa</taxon>
        <taxon>Mollusca</taxon>
        <taxon>Cephalopoda</taxon>
        <taxon>Coleoidea</taxon>
        <taxon>Decapodiformes</taxon>
        <taxon>Sepiida</taxon>
        <taxon>Sepiina</taxon>
        <taxon>Sepiidae</taxon>
        <taxon>Acanthosepion</taxon>
    </lineage>
</organism>
<keyword evidence="7" id="KW-0862">Zinc</keyword>
<dbReference type="PANTHER" id="PTHR24202">
    <property type="entry name" value="E3 UBIQUITIN-PROTEIN LIGASE MIB2"/>
    <property type="match status" value="1"/>
</dbReference>
<dbReference type="OrthoDB" id="10546561at2759"/>
<keyword evidence="3" id="KW-0479">Metal-binding</keyword>
<dbReference type="InterPro" id="IPR040847">
    <property type="entry name" value="SH3_15"/>
</dbReference>
<evidence type="ECO:0000256" key="1">
    <source>
        <dbReference type="ARBA" id="ARBA00004906"/>
    </source>
</evidence>
<evidence type="ECO:0000256" key="7">
    <source>
        <dbReference type="ARBA" id="ARBA00022833"/>
    </source>
</evidence>
<dbReference type="PANTHER" id="PTHR24202:SF4">
    <property type="entry name" value="E3 UBIQUITIN-PROTEIN LIGASE MIB2-RELATED"/>
    <property type="match status" value="1"/>
</dbReference>
<evidence type="ECO:0000259" key="8">
    <source>
        <dbReference type="Pfam" id="PF18346"/>
    </source>
</evidence>